<accession>A0A8J4Y888</accession>
<dbReference type="EMBL" id="JACEEZ010009558">
    <property type="protein sequence ID" value="KAG0722422.1"/>
    <property type="molecule type" value="Genomic_DNA"/>
</dbReference>
<feature type="signal peptide" evidence="1">
    <location>
        <begin position="1"/>
        <end position="19"/>
    </location>
</feature>
<reference evidence="2" key="1">
    <citation type="submission" date="2020-07" db="EMBL/GenBank/DDBJ databases">
        <title>The High-quality genome of the commercially important snow crab, Chionoecetes opilio.</title>
        <authorList>
            <person name="Jeong J.-H."/>
            <person name="Ryu S."/>
        </authorList>
    </citation>
    <scope>NUCLEOTIDE SEQUENCE</scope>
    <source>
        <strain evidence="2">MADBK_172401_WGS</strain>
        <tissue evidence="2">Digestive gland</tissue>
    </source>
</reference>
<organism evidence="2 3">
    <name type="scientific">Chionoecetes opilio</name>
    <name type="common">Atlantic snow crab</name>
    <name type="synonym">Cancer opilio</name>
    <dbReference type="NCBI Taxonomy" id="41210"/>
    <lineage>
        <taxon>Eukaryota</taxon>
        <taxon>Metazoa</taxon>
        <taxon>Ecdysozoa</taxon>
        <taxon>Arthropoda</taxon>
        <taxon>Crustacea</taxon>
        <taxon>Multicrustacea</taxon>
        <taxon>Malacostraca</taxon>
        <taxon>Eumalacostraca</taxon>
        <taxon>Eucarida</taxon>
        <taxon>Decapoda</taxon>
        <taxon>Pleocyemata</taxon>
        <taxon>Brachyura</taxon>
        <taxon>Eubrachyura</taxon>
        <taxon>Majoidea</taxon>
        <taxon>Majidae</taxon>
        <taxon>Chionoecetes</taxon>
    </lineage>
</organism>
<dbReference type="OrthoDB" id="6351675at2759"/>
<evidence type="ECO:0000313" key="3">
    <source>
        <dbReference type="Proteomes" id="UP000770661"/>
    </source>
</evidence>
<evidence type="ECO:0000256" key="1">
    <source>
        <dbReference type="SAM" id="SignalP"/>
    </source>
</evidence>
<dbReference type="AlphaFoldDB" id="A0A8J4Y888"/>
<gene>
    <name evidence="2" type="ORF">GWK47_000580</name>
</gene>
<name>A0A8J4Y888_CHIOP</name>
<proteinExistence type="predicted"/>
<evidence type="ECO:0000313" key="2">
    <source>
        <dbReference type="EMBL" id="KAG0722422.1"/>
    </source>
</evidence>
<sequence>MRVMVVAAWVVVMVAVCSALELLPTAVVPSPQRTQAPAEVVRAQYVQTLYKATDYSTVMNTLIPLWPTFSTEYQDMPITTVMNQTIETSSAEFSTVLNTTITYLSPIMASNSREAAITSYDTLDFPHQTVLFTDRNNITHTDIVENDLPFV</sequence>
<dbReference type="Proteomes" id="UP000770661">
    <property type="component" value="Unassembled WGS sequence"/>
</dbReference>
<keyword evidence="1" id="KW-0732">Signal</keyword>
<keyword evidence="3" id="KW-1185">Reference proteome</keyword>
<comment type="caution">
    <text evidence="2">The sequence shown here is derived from an EMBL/GenBank/DDBJ whole genome shotgun (WGS) entry which is preliminary data.</text>
</comment>
<feature type="chain" id="PRO_5035159656" evidence="1">
    <location>
        <begin position="20"/>
        <end position="151"/>
    </location>
</feature>
<protein>
    <submittedName>
        <fullName evidence="2">Uncharacterized protein</fullName>
    </submittedName>
</protein>